<evidence type="ECO:0000313" key="2">
    <source>
        <dbReference type="Proteomes" id="UP000827872"/>
    </source>
</evidence>
<sequence length="151" mass="16422">MLMTRADATKEDHGGRCHQHLHGSENSTLLGAKRILPWVNRNTVSGYFLAGKNVAWWPIGASLFASSEGSGLFIGLAGSGAAGGIAVAGFEWNATYVLLVLAWVFVPVYMSSEIITMPEYLQRRFGGERIRVYLSVLSLLLSVFTKISVSE</sequence>
<dbReference type="Proteomes" id="UP000827872">
    <property type="component" value="Linkage Group LG04"/>
</dbReference>
<protein>
    <submittedName>
        <fullName evidence="1">Uncharacterized protein</fullName>
    </submittedName>
</protein>
<proteinExistence type="predicted"/>
<name>A0ACB8FJH1_9SAUR</name>
<accession>A0ACB8FJH1</accession>
<comment type="caution">
    <text evidence="1">The sequence shown here is derived from an EMBL/GenBank/DDBJ whole genome shotgun (WGS) entry which is preliminary data.</text>
</comment>
<gene>
    <name evidence="1" type="ORF">K3G42_030798</name>
</gene>
<reference evidence="1" key="1">
    <citation type="submission" date="2021-08" db="EMBL/GenBank/DDBJ databases">
        <title>The first chromosome-level gecko genome reveals the dynamic sex chromosomes of Neotropical dwarf geckos (Sphaerodactylidae: Sphaerodactylus).</title>
        <authorList>
            <person name="Pinto B.J."/>
            <person name="Keating S.E."/>
            <person name="Gamble T."/>
        </authorList>
    </citation>
    <scope>NUCLEOTIDE SEQUENCE</scope>
    <source>
        <strain evidence="1">TG3544</strain>
    </source>
</reference>
<organism evidence="1 2">
    <name type="scientific">Sphaerodactylus townsendi</name>
    <dbReference type="NCBI Taxonomy" id="933632"/>
    <lineage>
        <taxon>Eukaryota</taxon>
        <taxon>Metazoa</taxon>
        <taxon>Chordata</taxon>
        <taxon>Craniata</taxon>
        <taxon>Vertebrata</taxon>
        <taxon>Euteleostomi</taxon>
        <taxon>Lepidosauria</taxon>
        <taxon>Squamata</taxon>
        <taxon>Bifurcata</taxon>
        <taxon>Gekkota</taxon>
        <taxon>Sphaerodactylidae</taxon>
        <taxon>Sphaerodactylus</taxon>
    </lineage>
</organism>
<evidence type="ECO:0000313" key="1">
    <source>
        <dbReference type="EMBL" id="KAH8005693.1"/>
    </source>
</evidence>
<dbReference type="EMBL" id="CM037617">
    <property type="protein sequence ID" value="KAH8005693.1"/>
    <property type="molecule type" value="Genomic_DNA"/>
</dbReference>
<keyword evidence="2" id="KW-1185">Reference proteome</keyword>